<dbReference type="AlphaFoldDB" id="A0A0A9FLL0"/>
<reference evidence="1" key="2">
    <citation type="journal article" date="2015" name="Data Brief">
        <title>Shoot transcriptome of the giant reed, Arundo donax.</title>
        <authorList>
            <person name="Barrero R.A."/>
            <person name="Guerrero F.D."/>
            <person name="Moolhuijzen P."/>
            <person name="Goolsby J.A."/>
            <person name="Tidwell J."/>
            <person name="Bellgard S.E."/>
            <person name="Bellgard M.I."/>
        </authorList>
    </citation>
    <scope>NUCLEOTIDE SEQUENCE</scope>
    <source>
        <tissue evidence="1">Shoot tissue taken approximately 20 cm above the soil surface</tissue>
    </source>
</reference>
<evidence type="ECO:0000313" key="1">
    <source>
        <dbReference type="EMBL" id="JAE12104.1"/>
    </source>
</evidence>
<accession>A0A0A9FLL0</accession>
<reference evidence="1" key="1">
    <citation type="submission" date="2014-09" db="EMBL/GenBank/DDBJ databases">
        <authorList>
            <person name="Magalhaes I.L.F."/>
            <person name="Oliveira U."/>
            <person name="Santos F.R."/>
            <person name="Vidigal T.H.D.A."/>
            <person name="Brescovit A.D."/>
            <person name="Santos A.J."/>
        </authorList>
    </citation>
    <scope>NUCLEOTIDE SEQUENCE</scope>
    <source>
        <tissue evidence="1">Shoot tissue taken approximately 20 cm above the soil surface</tissue>
    </source>
</reference>
<name>A0A0A9FLL0_ARUDO</name>
<dbReference type="EMBL" id="GBRH01185792">
    <property type="protein sequence ID" value="JAE12104.1"/>
    <property type="molecule type" value="Transcribed_RNA"/>
</dbReference>
<organism evidence="1">
    <name type="scientific">Arundo donax</name>
    <name type="common">Giant reed</name>
    <name type="synonym">Donax arundinaceus</name>
    <dbReference type="NCBI Taxonomy" id="35708"/>
    <lineage>
        <taxon>Eukaryota</taxon>
        <taxon>Viridiplantae</taxon>
        <taxon>Streptophyta</taxon>
        <taxon>Embryophyta</taxon>
        <taxon>Tracheophyta</taxon>
        <taxon>Spermatophyta</taxon>
        <taxon>Magnoliopsida</taxon>
        <taxon>Liliopsida</taxon>
        <taxon>Poales</taxon>
        <taxon>Poaceae</taxon>
        <taxon>PACMAD clade</taxon>
        <taxon>Arundinoideae</taxon>
        <taxon>Arundineae</taxon>
        <taxon>Arundo</taxon>
    </lineage>
</organism>
<proteinExistence type="predicted"/>
<sequence length="58" mass="6804">MLYVEICRLTAQKNIAISTTNLIILLQTNYSFPNKRTEEMREQTNLQAAQLIILFLKF</sequence>
<protein>
    <submittedName>
        <fullName evidence="1">Uncharacterized protein</fullName>
    </submittedName>
</protein>